<proteinExistence type="predicted"/>
<evidence type="ECO:0000259" key="2">
    <source>
        <dbReference type="PROSITE" id="PS51352"/>
    </source>
</evidence>
<feature type="signal peptide" evidence="1">
    <location>
        <begin position="1"/>
        <end position="26"/>
    </location>
</feature>
<dbReference type="SUPFAM" id="SSF52833">
    <property type="entry name" value="Thioredoxin-like"/>
    <property type="match status" value="1"/>
</dbReference>
<dbReference type="CDD" id="cd02947">
    <property type="entry name" value="TRX_family"/>
    <property type="match status" value="1"/>
</dbReference>
<dbReference type="InterPro" id="IPR036249">
    <property type="entry name" value="Thioredoxin-like_sf"/>
</dbReference>
<dbReference type="Pfam" id="PF00085">
    <property type="entry name" value="Thioredoxin"/>
    <property type="match status" value="1"/>
</dbReference>
<reference evidence="3 4" key="1">
    <citation type="submission" date="2024-09" db="EMBL/GenBank/DDBJ databases">
        <title>Novel species of the genus Pelomonas and Roseateles isolated from streams.</title>
        <authorList>
            <person name="Lu H."/>
        </authorList>
    </citation>
    <scope>NUCLEOTIDE SEQUENCE [LARGE SCALE GENOMIC DNA]</scope>
    <source>
        <strain evidence="3 4">DC23W</strain>
    </source>
</reference>
<name>A0ABW7ELX7_9BURK</name>
<feature type="chain" id="PRO_5047188485" evidence="1">
    <location>
        <begin position="27"/>
        <end position="330"/>
    </location>
</feature>
<dbReference type="Gene3D" id="3.40.30.10">
    <property type="entry name" value="Glutaredoxin"/>
    <property type="match status" value="1"/>
</dbReference>
<dbReference type="Proteomes" id="UP001606300">
    <property type="component" value="Unassembled WGS sequence"/>
</dbReference>
<dbReference type="EMBL" id="JBIGHY010000003">
    <property type="protein sequence ID" value="MFG6414495.1"/>
    <property type="molecule type" value="Genomic_DNA"/>
</dbReference>
<dbReference type="PROSITE" id="PS51352">
    <property type="entry name" value="THIOREDOXIN_2"/>
    <property type="match status" value="1"/>
</dbReference>
<sequence>MRFTRRHGAGLLAAAFLLLGAASARAQELRAYPRAQELGRYDNPLEAGALPISPPERAKGKNESRWRLPYEGKVSMQQYKHPADDSPLLIARHYAGQLREQGFELLTICDIPCAGRADSPDASVYWFHELDLAKRLQYNYFGDRGLYLIAHRADAVVAVRVGASHGGYASVVKTVAAPQLDRTPLLAYVERQRAPAADAPLPPAVGGPGTAPAPSAFVKEVAPADLNAWVRATPGWVVVQLSSNDPKCGYCVRANPVFNALAAAESPQGTGFARVAFQPWTSVNQNDFANQYGVSGLPSFFTFKDGQLMRRHNGIADQATLRRVLLDGVR</sequence>
<evidence type="ECO:0000313" key="3">
    <source>
        <dbReference type="EMBL" id="MFG6414495.1"/>
    </source>
</evidence>
<accession>A0ABW7ELX7</accession>
<keyword evidence="1" id="KW-0732">Signal</keyword>
<dbReference type="InterPro" id="IPR013766">
    <property type="entry name" value="Thioredoxin_domain"/>
</dbReference>
<protein>
    <submittedName>
        <fullName evidence="3">Thioredoxin family protein</fullName>
    </submittedName>
</protein>
<evidence type="ECO:0000313" key="4">
    <source>
        <dbReference type="Proteomes" id="UP001606300"/>
    </source>
</evidence>
<organism evidence="3 4">
    <name type="scientific">Pelomonas dachongensis</name>
    <dbReference type="NCBI Taxonomy" id="3299029"/>
    <lineage>
        <taxon>Bacteria</taxon>
        <taxon>Pseudomonadati</taxon>
        <taxon>Pseudomonadota</taxon>
        <taxon>Betaproteobacteria</taxon>
        <taxon>Burkholderiales</taxon>
        <taxon>Sphaerotilaceae</taxon>
        <taxon>Roseateles</taxon>
    </lineage>
</organism>
<keyword evidence="4" id="KW-1185">Reference proteome</keyword>
<evidence type="ECO:0000256" key="1">
    <source>
        <dbReference type="SAM" id="SignalP"/>
    </source>
</evidence>
<comment type="caution">
    <text evidence="3">The sequence shown here is derived from an EMBL/GenBank/DDBJ whole genome shotgun (WGS) entry which is preliminary data.</text>
</comment>
<dbReference type="RefSeq" id="WP_394470567.1">
    <property type="nucleotide sequence ID" value="NZ_JBIGHY010000003.1"/>
</dbReference>
<gene>
    <name evidence="3" type="ORF">ACG02S_11375</name>
</gene>
<feature type="domain" description="Thioredoxin" evidence="2">
    <location>
        <begin position="190"/>
        <end position="330"/>
    </location>
</feature>